<evidence type="ECO:0000313" key="9">
    <source>
        <dbReference type="Proteomes" id="UP001485043"/>
    </source>
</evidence>
<evidence type="ECO:0000256" key="4">
    <source>
        <dbReference type="ARBA" id="ARBA00023136"/>
    </source>
</evidence>
<feature type="transmembrane region" description="Helical" evidence="6">
    <location>
        <begin position="85"/>
        <end position="106"/>
    </location>
</feature>
<dbReference type="EMBL" id="JALJOV010001531">
    <property type="protein sequence ID" value="KAK9846740.1"/>
    <property type="molecule type" value="Genomic_DNA"/>
</dbReference>
<evidence type="ECO:0000256" key="6">
    <source>
        <dbReference type="SAM" id="Phobius"/>
    </source>
</evidence>
<keyword evidence="2 6" id="KW-0812">Transmembrane</keyword>
<feature type="transmembrane region" description="Helical" evidence="6">
    <location>
        <begin position="449"/>
        <end position="470"/>
    </location>
</feature>
<dbReference type="AlphaFoldDB" id="A0AAW1SK75"/>
<comment type="caution">
    <text evidence="8">The sequence shown here is derived from an EMBL/GenBank/DDBJ whole genome shotgun (WGS) entry which is preliminary data.</text>
</comment>
<dbReference type="GO" id="GO:0015297">
    <property type="term" value="F:antiporter activity"/>
    <property type="evidence" value="ECO:0007669"/>
    <property type="project" value="InterPro"/>
</dbReference>
<evidence type="ECO:0000256" key="1">
    <source>
        <dbReference type="ARBA" id="ARBA00004141"/>
    </source>
</evidence>
<feature type="region of interest" description="Disordered" evidence="5">
    <location>
        <begin position="633"/>
        <end position="684"/>
    </location>
</feature>
<feature type="transmembrane region" description="Helical" evidence="6">
    <location>
        <begin position="342"/>
        <end position="362"/>
    </location>
</feature>
<evidence type="ECO:0000259" key="7">
    <source>
        <dbReference type="Pfam" id="PF00999"/>
    </source>
</evidence>
<feature type="domain" description="Cation/H+ exchanger transmembrane" evidence="7">
    <location>
        <begin position="70"/>
        <end position="461"/>
    </location>
</feature>
<name>A0AAW1SK75_9CHLO</name>
<keyword evidence="4 6" id="KW-0472">Membrane</keyword>
<evidence type="ECO:0000256" key="2">
    <source>
        <dbReference type="ARBA" id="ARBA00022692"/>
    </source>
</evidence>
<dbReference type="PANTHER" id="PTHR31102">
    <property type="match status" value="1"/>
</dbReference>
<gene>
    <name evidence="8" type="ORF">WJX84_006253</name>
</gene>
<keyword evidence="9" id="KW-1185">Reference proteome</keyword>
<feature type="transmembrane region" description="Helical" evidence="6">
    <location>
        <begin position="173"/>
        <end position="194"/>
    </location>
</feature>
<organism evidence="8 9">
    <name type="scientific">Apatococcus fuscideae</name>
    <dbReference type="NCBI Taxonomy" id="2026836"/>
    <lineage>
        <taxon>Eukaryota</taxon>
        <taxon>Viridiplantae</taxon>
        <taxon>Chlorophyta</taxon>
        <taxon>core chlorophytes</taxon>
        <taxon>Trebouxiophyceae</taxon>
        <taxon>Chlorellales</taxon>
        <taxon>Chlorellaceae</taxon>
        <taxon>Apatococcus</taxon>
    </lineage>
</organism>
<dbReference type="PANTHER" id="PTHR31102:SF1">
    <property type="entry name" value="CATION_H+ EXCHANGER DOMAIN-CONTAINING PROTEIN"/>
    <property type="match status" value="1"/>
</dbReference>
<feature type="transmembrane region" description="Helical" evidence="6">
    <location>
        <begin position="30"/>
        <end position="49"/>
    </location>
</feature>
<evidence type="ECO:0000256" key="3">
    <source>
        <dbReference type="ARBA" id="ARBA00022989"/>
    </source>
</evidence>
<dbReference type="Gene3D" id="1.20.1530.20">
    <property type="match status" value="1"/>
</dbReference>
<feature type="transmembrane region" description="Helical" evidence="6">
    <location>
        <begin position="374"/>
        <end position="400"/>
    </location>
</feature>
<comment type="subcellular location">
    <subcellularLocation>
        <location evidence="1">Membrane</location>
        <topology evidence="1">Multi-pass membrane protein</topology>
    </subcellularLocation>
</comment>
<dbReference type="Pfam" id="PF00999">
    <property type="entry name" value="Na_H_Exchanger"/>
    <property type="match status" value="1"/>
</dbReference>
<dbReference type="GO" id="GO:1902600">
    <property type="term" value="P:proton transmembrane transport"/>
    <property type="evidence" value="ECO:0007669"/>
    <property type="project" value="InterPro"/>
</dbReference>
<dbReference type="GO" id="GO:0016020">
    <property type="term" value="C:membrane"/>
    <property type="evidence" value="ECO:0007669"/>
    <property type="project" value="UniProtKB-SubCell"/>
</dbReference>
<dbReference type="InterPro" id="IPR051843">
    <property type="entry name" value="CPA1_transporter"/>
</dbReference>
<dbReference type="InterPro" id="IPR006153">
    <property type="entry name" value="Cation/H_exchanger_TM"/>
</dbReference>
<feature type="transmembrane region" description="Helical" evidence="6">
    <location>
        <begin position="249"/>
        <end position="271"/>
    </location>
</feature>
<dbReference type="InterPro" id="IPR038770">
    <property type="entry name" value="Na+/solute_symporter_sf"/>
</dbReference>
<evidence type="ECO:0000256" key="5">
    <source>
        <dbReference type="SAM" id="MobiDB-lite"/>
    </source>
</evidence>
<feature type="transmembrane region" description="Helical" evidence="6">
    <location>
        <begin position="206"/>
        <end position="229"/>
    </location>
</feature>
<keyword evidence="3 6" id="KW-1133">Transmembrane helix</keyword>
<proteinExistence type="predicted"/>
<evidence type="ECO:0000313" key="8">
    <source>
        <dbReference type="EMBL" id="KAK9846740.1"/>
    </source>
</evidence>
<dbReference type="Proteomes" id="UP001485043">
    <property type="component" value="Unassembled WGS sequence"/>
</dbReference>
<sequence length="684" mass="73739">MVVKFEEVKDFKSGARWITQGVTNITLKDILNGISLAALFLMLYAGLYLCIGKPFLPDGPAWAIMIIWAAAVICSFLAERIFIPGAVGMLCSGLFLRNVAGGLLVHGLKASWSKQIRAAALSIIFLRSGLEIELGIFKVLRWRPVKLLLIPGMVEAFFDGGLMIKIFGMPATFAFATGFILKAVGPALVIQAMFEVQQQRLGVRKAIPATVVAAASFDDMVAITGYTIFINVAVQGEGDRGWAIAHGPLSVVFGILAGMAAALFCSITILWNNKFKRTFIVFFTALAMKYFFDHFSFTSGGALGSLTLGLLVKELWKRGWPPGLSVDKGSEASQQVERHVRWTWRFLMMPLLFGLIGTTINFSTLQSGTIPKSVGIVFAGLGVRMVVTFCTMFGSGLTILEQVFFAIAWSPKATVQAALAALPNDAVNAAYKRGTPMWTQYHAFAQDTLAISVFAIIICGTFGMIAIRWLSPLLLEKSEDAGDDNIHRPMFSAVTTKSHAIDGAPSASLAAGTTERQGPISEAELVPMGGMPVIPKEASIGPSPGRLGYVDEDITAIACGHSQKGGESQEMRNRIRAQSNAVASHLDRIEEVALGIQKPRDPEQGRSMSDTAHADQLISAVRDLRQALLDEPDPASDLMEMGSSEFMRASTYQSRLRHRPRTGEGASGSQSLADSAGPADGHVQ</sequence>
<protein>
    <recommendedName>
        <fullName evidence="7">Cation/H+ exchanger transmembrane domain-containing protein</fullName>
    </recommendedName>
</protein>
<feature type="transmembrane region" description="Helical" evidence="6">
    <location>
        <begin position="61"/>
        <end position="78"/>
    </location>
</feature>
<reference evidence="8 9" key="1">
    <citation type="journal article" date="2024" name="Nat. Commun.">
        <title>Phylogenomics reveals the evolutionary origins of lichenization in chlorophyte algae.</title>
        <authorList>
            <person name="Puginier C."/>
            <person name="Libourel C."/>
            <person name="Otte J."/>
            <person name="Skaloud P."/>
            <person name="Haon M."/>
            <person name="Grisel S."/>
            <person name="Petersen M."/>
            <person name="Berrin J.G."/>
            <person name="Delaux P.M."/>
            <person name="Dal Grande F."/>
            <person name="Keller J."/>
        </authorList>
    </citation>
    <scope>NUCLEOTIDE SEQUENCE [LARGE SCALE GENOMIC DNA]</scope>
    <source>
        <strain evidence="8 9">SAG 2523</strain>
    </source>
</reference>
<accession>A0AAW1SK75</accession>